<keyword evidence="4" id="KW-1185">Reference proteome</keyword>
<protein>
    <submittedName>
        <fullName evidence="3">Cbb3-type cytochrome oxidase component FixQ</fullName>
    </submittedName>
</protein>
<accession>A0A1T5EFV4</accession>
<keyword evidence="2" id="KW-1133">Transmembrane helix</keyword>
<name>A0A1T5EFV4_9FLAO</name>
<dbReference type="AlphaFoldDB" id="A0A1T5EFV4"/>
<evidence type="ECO:0000256" key="1">
    <source>
        <dbReference type="SAM" id="MobiDB-lite"/>
    </source>
</evidence>
<evidence type="ECO:0000313" key="3">
    <source>
        <dbReference type="EMBL" id="SKB82852.1"/>
    </source>
</evidence>
<feature type="region of interest" description="Disordered" evidence="1">
    <location>
        <begin position="50"/>
        <end position="69"/>
    </location>
</feature>
<dbReference type="Proteomes" id="UP000191112">
    <property type="component" value="Unassembled WGS sequence"/>
</dbReference>
<dbReference type="STRING" id="619805.SAMN05660477_01382"/>
<dbReference type="OrthoDB" id="1265637at2"/>
<organism evidence="3 4">
    <name type="scientific">Soonwooa buanensis</name>
    <dbReference type="NCBI Taxonomy" id="619805"/>
    <lineage>
        <taxon>Bacteria</taxon>
        <taxon>Pseudomonadati</taxon>
        <taxon>Bacteroidota</taxon>
        <taxon>Flavobacteriia</taxon>
        <taxon>Flavobacteriales</taxon>
        <taxon>Weeksellaceae</taxon>
        <taxon>Chryseobacterium group</taxon>
        <taxon>Soonwooa</taxon>
    </lineage>
</organism>
<dbReference type="EMBL" id="FUYZ01000003">
    <property type="protein sequence ID" value="SKB82852.1"/>
    <property type="molecule type" value="Genomic_DNA"/>
</dbReference>
<proteinExistence type="predicted"/>
<dbReference type="RefSeq" id="WP_079666632.1">
    <property type="nucleotide sequence ID" value="NZ_FUYZ01000003.1"/>
</dbReference>
<keyword evidence="2" id="KW-0812">Transmembrane</keyword>
<sequence>MIPQSFKDIISNVQYAGLLNTLSLILFIIVFVGITLYVFNRPKKYYEEEENAPLNDDLDMDDDDNKTSH</sequence>
<feature type="transmembrane region" description="Helical" evidence="2">
    <location>
        <begin position="15"/>
        <end position="39"/>
    </location>
</feature>
<reference evidence="3 4" key="1">
    <citation type="submission" date="2017-02" db="EMBL/GenBank/DDBJ databases">
        <authorList>
            <person name="Peterson S.W."/>
        </authorList>
    </citation>
    <scope>NUCLEOTIDE SEQUENCE [LARGE SCALE GENOMIC DNA]</scope>
    <source>
        <strain evidence="3 4">DSM 22323</strain>
    </source>
</reference>
<keyword evidence="2" id="KW-0472">Membrane</keyword>
<evidence type="ECO:0000313" key="4">
    <source>
        <dbReference type="Proteomes" id="UP000191112"/>
    </source>
</evidence>
<gene>
    <name evidence="3" type="ORF">SAMN05660477_01382</name>
</gene>
<evidence type="ECO:0000256" key="2">
    <source>
        <dbReference type="SAM" id="Phobius"/>
    </source>
</evidence>